<keyword evidence="2" id="KW-0904">Protein phosphatase</keyword>
<dbReference type="PROSITE" id="PS00383">
    <property type="entry name" value="TYR_PHOSPHATASE_1"/>
    <property type="match status" value="1"/>
</dbReference>
<dbReference type="Pfam" id="PF00782">
    <property type="entry name" value="DSPc"/>
    <property type="match status" value="1"/>
</dbReference>
<dbReference type="PROSITE" id="PS50054">
    <property type="entry name" value="TYR_PHOSPHATASE_DUAL"/>
    <property type="match status" value="1"/>
</dbReference>
<gene>
    <name evidence="5" type="ORF">LELG_05584</name>
</gene>
<dbReference type="eggNOG" id="KOG1716">
    <property type="taxonomic scope" value="Eukaryota"/>
</dbReference>
<dbReference type="KEGG" id="lel:PVL30_005109"/>
<sequence length="542" mass="62397">MSTATKLTQNVWVGNFWDHQIMIDYLLNGKSVNTQPTNPNLYNDPLNSLIVHKNVLPRDFINFLPKPKANYKLFIQCHADASFPDLEELAHLLYQYTITSHDNHTAAERHHLQFPPLGSIGLGDCKRENLQSIVNTCKLIYLYSSTLSADGLGSLIYCSDGYTESSLLVFCYIMYSMNLPLDEAMLKLHLEYGRPFYIFNSDVVILRKLEPLLKKFSPLVKKDLKWEELEQISPSEINEILLGVLSSKANRSNKLGFIANDEDGDDSSESDSVGSNLSDEELESKYSIDWVKEVEGSIPSKILPYLYLGSLKHALCLPLLNKLGIKKIISVGESLPWLNGFKFQKYNDVTVDESDDGSIEFFNISPSKSYCHHRPLHWNTSINTVMKVNNLEDDGIDELMHQLPPILDFIDDACRKDPNTKILVHCRVGVSRSATVVISEIMRRMNVSLPMAYLYVRVRRLNIIIQPNLRFMYELFKWEEFVKEKQKRLTFNEEVRAADERSKGNFPDTIPKYPDGTYYLREIDWFIMCREIMKLNLPYVNC</sequence>
<dbReference type="Proteomes" id="UP000001996">
    <property type="component" value="Unassembled WGS sequence"/>
</dbReference>
<dbReference type="GO" id="GO:0033260">
    <property type="term" value="P:nuclear DNA replication"/>
    <property type="evidence" value="ECO:0007669"/>
    <property type="project" value="InterPro"/>
</dbReference>
<dbReference type="EMBL" id="CH981533">
    <property type="protein sequence ID" value="EDK47403.1"/>
    <property type="molecule type" value="Genomic_DNA"/>
</dbReference>
<feature type="domain" description="Tyrosine specific protein phosphatases" evidence="4">
    <location>
        <begin position="407"/>
        <end position="471"/>
    </location>
</feature>
<dbReference type="InterPro" id="IPR000340">
    <property type="entry name" value="Dual-sp_phosphatase_cat-dom"/>
</dbReference>
<evidence type="ECO:0000313" key="5">
    <source>
        <dbReference type="EMBL" id="EDK47403.1"/>
    </source>
</evidence>
<protein>
    <submittedName>
        <fullName evidence="5">Uncharacterized protein</fullName>
    </submittedName>
</protein>
<keyword evidence="1" id="KW-0378">Hydrolase</keyword>
<dbReference type="SMART" id="SM00195">
    <property type="entry name" value="DSPc"/>
    <property type="match status" value="1"/>
</dbReference>
<dbReference type="Gene3D" id="3.90.190.10">
    <property type="entry name" value="Protein tyrosine phosphatase superfamily"/>
    <property type="match status" value="1"/>
</dbReference>
<dbReference type="InterPro" id="IPR000387">
    <property type="entry name" value="Tyr_Pase_dom"/>
</dbReference>
<dbReference type="InterPro" id="IPR003595">
    <property type="entry name" value="Tyr_Pase_cat"/>
</dbReference>
<dbReference type="OMA" id="WNTSINT"/>
<dbReference type="PROSITE" id="PS50056">
    <property type="entry name" value="TYR_PHOSPHATASE_2"/>
    <property type="match status" value="1"/>
</dbReference>
<dbReference type="CDD" id="cd14516">
    <property type="entry name" value="DSP_fungal_PPS1"/>
    <property type="match status" value="1"/>
</dbReference>
<reference evidence="5 6" key="1">
    <citation type="journal article" date="2009" name="Nature">
        <title>Evolution of pathogenicity and sexual reproduction in eight Candida genomes.</title>
        <authorList>
            <person name="Butler G."/>
            <person name="Rasmussen M.D."/>
            <person name="Lin M.F."/>
            <person name="Santos M.A."/>
            <person name="Sakthikumar S."/>
            <person name="Munro C.A."/>
            <person name="Rheinbay E."/>
            <person name="Grabherr M."/>
            <person name="Forche A."/>
            <person name="Reedy J.L."/>
            <person name="Agrafioti I."/>
            <person name="Arnaud M.B."/>
            <person name="Bates S."/>
            <person name="Brown A.J."/>
            <person name="Brunke S."/>
            <person name="Costanzo M.C."/>
            <person name="Fitzpatrick D.A."/>
            <person name="de Groot P.W."/>
            <person name="Harris D."/>
            <person name="Hoyer L.L."/>
            <person name="Hube B."/>
            <person name="Klis F.M."/>
            <person name="Kodira C."/>
            <person name="Lennard N."/>
            <person name="Logue M.E."/>
            <person name="Martin R."/>
            <person name="Neiman A.M."/>
            <person name="Nikolaou E."/>
            <person name="Quail M.A."/>
            <person name="Quinn J."/>
            <person name="Santos M.C."/>
            <person name="Schmitzberger F.F."/>
            <person name="Sherlock G."/>
            <person name="Shah P."/>
            <person name="Silverstein K.A."/>
            <person name="Skrzypek M.S."/>
            <person name="Soll D."/>
            <person name="Staggs R."/>
            <person name="Stansfield I."/>
            <person name="Stumpf M.P."/>
            <person name="Sudbery P.E."/>
            <person name="Srikantha T."/>
            <person name="Zeng Q."/>
            <person name="Berman J."/>
            <person name="Berriman M."/>
            <person name="Heitman J."/>
            <person name="Gow N.A."/>
            <person name="Lorenz M.C."/>
            <person name="Birren B.W."/>
            <person name="Kellis M."/>
            <person name="Cuomo C.A."/>
        </authorList>
    </citation>
    <scope>NUCLEOTIDE SEQUENCE [LARGE SCALE GENOMIC DNA]</scope>
    <source>
        <strain evidence="6">ATCC 11503 / BCRC 21390 / CBS 2605 / JCM 1781 / NBRC 1676 / NRRL YB-4239</strain>
    </source>
</reference>
<dbReference type="HOGENOM" id="CLU_003560_1_0_1"/>
<dbReference type="PANTHER" id="PTHR47550">
    <property type="entry name" value="DUAL SPECIFICITY PROTEIN PHOSPHATASE PPS1"/>
    <property type="match status" value="1"/>
</dbReference>
<evidence type="ECO:0000259" key="3">
    <source>
        <dbReference type="PROSITE" id="PS50054"/>
    </source>
</evidence>
<dbReference type="InParanoid" id="A5E7J5"/>
<organism evidence="5 6">
    <name type="scientific">Lodderomyces elongisporus (strain ATCC 11503 / CBS 2605 / JCM 1781 / NBRC 1676 / NRRL YB-4239)</name>
    <name type="common">Yeast</name>
    <name type="synonym">Saccharomyces elongisporus</name>
    <dbReference type="NCBI Taxonomy" id="379508"/>
    <lineage>
        <taxon>Eukaryota</taxon>
        <taxon>Fungi</taxon>
        <taxon>Dikarya</taxon>
        <taxon>Ascomycota</taxon>
        <taxon>Saccharomycotina</taxon>
        <taxon>Pichiomycetes</taxon>
        <taxon>Debaryomycetaceae</taxon>
        <taxon>Candida/Lodderomyces clade</taxon>
        <taxon>Lodderomyces</taxon>
    </lineage>
</organism>
<dbReference type="GO" id="GO:0008138">
    <property type="term" value="F:protein tyrosine/serine/threonine phosphatase activity"/>
    <property type="evidence" value="ECO:0007669"/>
    <property type="project" value="InterPro"/>
</dbReference>
<dbReference type="OrthoDB" id="273181at2759"/>
<dbReference type="GO" id="GO:0005634">
    <property type="term" value="C:nucleus"/>
    <property type="evidence" value="ECO:0007669"/>
    <property type="project" value="GOC"/>
</dbReference>
<dbReference type="SUPFAM" id="SSF52799">
    <property type="entry name" value="(Phosphotyrosine protein) phosphatases II"/>
    <property type="match status" value="2"/>
</dbReference>
<dbReference type="PANTHER" id="PTHR47550:SF1">
    <property type="entry name" value="DUAL SPECIFICITY PROTEIN PHOSPHATASE PPS1"/>
    <property type="match status" value="1"/>
</dbReference>
<dbReference type="InterPro" id="IPR047949">
    <property type="entry name" value="PPS1_DSP"/>
</dbReference>
<evidence type="ECO:0000259" key="4">
    <source>
        <dbReference type="PROSITE" id="PS50056"/>
    </source>
</evidence>
<accession>A5E7J5</accession>
<dbReference type="GeneID" id="5230316"/>
<evidence type="ECO:0000313" key="6">
    <source>
        <dbReference type="Proteomes" id="UP000001996"/>
    </source>
</evidence>
<dbReference type="InterPro" id="IPR016130">
    <property type="entry name" value="Tyr_Pase_AS"/>
</dbReference>
<evidence type="ECO:0000256" key="1">
    <source>
        <dbReference type="ARBA" id="ARBA00022801"/>
    </source>
</evidence>
<name>A5E7J5_LODEL</name>
<dbReference type="InterPro" id="IPR053239">
    <property type="entry name" value="Dual_spec_PTase"/>
</dbReference>
<dbReference type="FunCoup" id="A5E7J5">
    <property type="interactions" value="5"/>
</dbReference>
<keyword evidence="6" id="KW-1185">Reference proteome</keyword>
<dbReference type="STRING" id="379508.A5E7J5"/>
<dbReference type="InterPro" id="IPR029021">
    <property type="entry name" value="Prot-tyrosine_phosphatase-like"/>
</dbReference>
<feature type="domain" description="Tyrosine-protein phosphatase" evidence="3">
    <location>
        <begin position="298"/>
        <end position="484"/>
    </location>
</feature>
<evidence type="ECO:0000256" key="2">
    <source>
        <dbReference type="ARBA" id="ARBA00022912"/>
    </source>
</evidence>
<proteinExistence type="predicted"/>
<dbReference type="AlphaFoldDB" id="A5E7J5"/>
<dbReference type="InterPro" id="IPR020422">
    <property type="entry name" value="TYR_PHOSPHATASE_DUAL_dom"/>
</dbReference>
<dbReference type="VEuPathDB" id="FungiDB:LELG_05584"/>
<dbReference type="SMART" id="SM00404">
    <property type="entry name" value="PTPc_motif"/>
    <property type="match status" value="1"/>
</dbReference>